<evidence type="ECO:0000313" key="2">
    <source>
        <dbReference type="EMBL" id="GFO32520.1"/>
    </source>
</evidence>
<sequence>MEGCIVLHTPEQIDVEKLNSLESARVCELEMNRSFLTIRAFLLPFGKIRIAVHIFKDKSEVHIAHRYFEVNTDGVFFDKLKFYVSTTPNADQFSWPVTDNFTLDTSKSIVPYLEEFFGHDPAEDKIVRYSQCIWTGEYLEKEKEEEEEEKEEKEEEDELEEKKQKE</sequence>
<organism evidence="2 3">
    <name type="scientific">Plakobranchus ocellatus</name>
    <dbReference type="NCBI Taxonomy" id="259542"/>
    <lineage>
        <taxon>Eukaryota</taxon>
        <taxon>Metazoa</taxon>
        <taxon>Spiralia</taxon>
        <taxon>Lophotrochozoa</taxon>
        <taxon>Mollusca</taxon>
        <taxon>Gastropoda</taxon>
        <taxon>Heterobranchia</taxon>
        <taxon>Euthyneura</taxon>
        <taxon>Panpulmonata</taxon>
        <taxon>Sacoglossa</taxon>
        <taxon>Placobranchoidea</taxon>
        <taxon>Plakobranchidae</taxon>
        <taxon>Plakobranchus</taxon>
    </lineage>
</organism>
<name>A0AAV4CLD0_9GAST</name>
<comment type="caution">
    <text evidence="2">The sequence shown here is derived from an EMBL/GenBank/DDBJ whole genome shotgun (WGS) entry which is preliminary data.</text>
</comment>
<evidence type="ECO:0000256" key="1">
    <source>
        <dbReference type="SAM" id="MobiDB-lite"/>
    </source>
</evidence>
<accession>A0AAV4CLD0</accession>
<proteinExistence type="predicted"/>
<gene>
    <name evidence="2" type="ORF">PoB_005902500</name>
</gene>
<dbReference type="AlphaFoldDB" id="A0AAV4CLD0"/>
<feature type="compositionally biased region" description="Acidic residues" evidence="1">
    <location>
        <begin position="143"/>
        <end position="159"/>
    </location>
</feature>
<dbReference type="Proteomes" id="UP000735302">
    <property type="component" value="Unassembled WGS sequence"/>
</dbReference>
<feature type="region of interest" description="Disordered" evidence="1">
    <location>
        <begin position="141"/>
        <end position="166"/>
    </location>
</feature>
<evidence type="ECO:0000313" key="3">
    <source>
        <dbReference type="Proteomes" id="UP000735302"/>
    </source>
</evidence>
<keyword evidence="3" id="KW-1185">Reference proteome</keyword>
<reference evidence="2 3" key="1">
    <citation type="journal article" date="2021" name="Elife">
        <title>Chloroplast acquisition without the gene transfer in kleptoplastic sea slugs, Plakobranchus ocellatus.</title>
        <authorList>
            <person name="Maeda T."/>
            <person name="Takahashi S."/>
            <person name="Yoshida T."/>
            <person name="Shimamura S."/>
            <person name="Takaki Y."/>
            <person name="Nagai Y."/>
            <person name="Toyoda A."/>
            <person name="Suzuki Y."/>
            <person name="Arimoto A."/>
            <person name="Ishii H."/>
            <person name="Satoh N."/>
            <person name="Nishiyama T."/>
            <person name="Hasebe M."/>
            <person name="Maruyama T."/>
            <person name="Minagawa J."/>
            <person name="Obokata J."/>
            <person name="Shigenobu S."/>
        </authorList>
    </citation>
    <scope>NUCLEOTIDE SEQUENCE [LARGE SCALE GENOMIC DNA]</scope>
</reference>
<dbReference type="EMBL" id="BLXT01006630">
    <property type="protein sequence ID" value="GFO32520.1"/>
    <property type="molecule type" value="Genomic_DNA"/>
</dbReference>
<evidence type="ECO:0008006" key="4">
    <source>
        <dbReference type="Google" id="ProtNLM"/>
    </source>
</evidence>
<protein>
    <recommendedName>
        <fullName evidence="4">Major sperm protein</fullName>
    </recommendedName>
</protein>